<dbReference type="HOGENOM" id="CLU_1440387_0_0_7"/>
<dbReference type="AlphaFoldDB" id="Q2LRJ0"/>
<dbReference type="Pfam" id="PF16747">
    <property type="entry name" value="Adhesin_E"/>
    <property type="match status" value="1"/>
</dbReference>
<dbReference type="KEGG" id="sat:SYN_02914"/>
<keyword evidence="1" id="KW-1133">Transmembrane helix</keyword>
<dbReference type="STRING" id="56780.SYN_02914"/>
<reference evidence="3 4" key="1">
    <citation type="journal article" date="2007" name="Proc. Natl. Acad. Sci. U.S.A.">
        <title>The genome of Syntrophus aciditrophicus: life at the thermodynamic limit of microbial growth.</title>
        <authorList>
            <person name="McInerney M.J."/>
            <person name="Rohlin L."/>
            <person name="Mouttaki H."/>
            <person name="Kim U."/>
            <person name="Krupp R.S."/>
            <person name="Rios-Hernandez L."/>
            <person name="Sieber J."/>
            <person name="Struchtemeyer C.G."/>
            <person name="Bhattacharyya A."/>
            <person name="Campbell J.W."/>
            <person name="Gunsalus R.P."/>
        </authorList>
    </citation>
    <scope>NUCLEOTIDE SEQUENCE [LARGE SCALE GENOMIC DNA]</scope>
    <source>
        <strain evidence="3 4">SB</strain>
    </source>
</reference>
<sequence>MKNQKWTPGRLEGDLRSGKGIVMKIIRPIILLSFLLALVVSWGCSNDGKVDDQLPKPSPPAAASSDWLEYGRSNKGDVYSYNKTSIKQRTADVLQVWEKKIISDKSREEDIEYYRSQRLSTKGYEKLSYKLILQEIDCKKKTYRILSIIEHDTDDHVLDSLSFDKPDWGSITPGSVIDALRGKVCKKQ</sequence>
<dbReference type="RefSeq" id="WP_011416733.1">
    <property type="nucleotide sequence ID" value="NC_007759.1"/>
</dbReference>
<feature type="domain" description="Surface-adhesin protein E-like" evidence="2">
    <location>
        <begin position="67"/>
        <end position="186"/>
    </location>
</feature>
<evidence type="ECO:0000259" key="2">
    <source>
        <dbReference type="Pfam" id="PF16747"/>
    </source>
</evidence>
<dbReference type="InParanoid" id="Q2LRJ0"/>
<dbReference type="EMBL" id="CP000252">
    <property type="protein sequence ID" value="ABC76700.1"/>
    <property type="molecule type" value="Genomic_DNA"/>
</dbReference>
<protein>
    <submittedName>
        <fullName evidence="3">Hypothetical membrane protein</fullName>
    </submittedName>
</protein>
<dbReference type="OrthoDB" id="9904581at2"/>
<dbReference type="InterPro" id="IPR031939">
    <property type="entry name" value="Adhesin_E-like"/>
</dbReference>
<name>Q2LRJ0_SYNAS</name>
<evidence type="ECO:0000256" key="1">
    <source>
        <dbReference type="SAM" id="Phobius"/>
    </source>
</evidence>
<keyword evidence="4" id="KW-1185">Reference proteome</keyword>
<keyword evidence="1" id="KW-0812">Transmembrane</keyword>
<proteinExistence type="predicted"/>
<evidence type="ECO:0000313" key="3">
    <source>
        <dbReference type="EMBL" id="ABC76700.1"/>
    </source>
</evidence>
<dbReference type="Proteomes" id="UP000001933">
    <property type="component" value="Chromosome"/>
</dbReference>
<gene>
    <name evidence="3" type="ORF">SYN_02914</name>
</gene>
<feature type="transmembrane region" description="Helical" evidence="1">
    <location>
        <begin position="21"/>
        <end position="43"/>
    </location>
</feature>
<evidence type="ECO:0000313" key="4">
    <source>
        <dbReference type="Proteomes" id="UP000001933"/>
    </source>
</evidence>
<organism evidence="3 4">
    <name type="scientific">Syntrophus aciditrophicus (strain SB)</name>
    <dbReference type="NCBI Taxonomy" id="56780"/>
    <lineage>
        <taxon>Bacteria</taxon>
        <taxon>Pseudomonadati</taxon>
        <taxon>Thermodesulfobacteriota</taxon>
        <taxon>Syntrophia</taxon>
        <taxon>Syntrophales</taxon>
        <taxon>Syntrophaceae</taxon>
        <taxon>Syntrophus</taxon>
    </lineage>
</organism>
<accession>Q2LRJ0</accession>
<keyword evidence="1" id="KW-0472">Membrane</keyword>